<gene>
    <name evidence="3" type="ORF">Agabi119p4_8828</name>
</gene>
<protein>
    <submittedName>
        <fullName evidence="3">Transcriptional regulator family: Helix-loop-helix</fullName>
    </submittedName>
</protein>
<dbReference type="SUPFAM" id="SSF47459">
    <property type="entry name" value="HLH, helix-loop-helix DNA-binding domain"/>
    <property type="match status" value="1"/>
</dbReference>
<dbReference type="Gene3D" id="4.10.280.10">
    <property type="entry name" value="Helix-loop-helix DNA-binding domain"/>
    <property type="match status" value="1"/>
</dbReference>
<evidence type="ECO:0000313" key="3">
    <source>
        <dbReference type="EMBL" id="KAF7762235.1"/>
    </source>
</evidence>
<evidence type="ECO:0000313" key="4">
    <source>
        <dbReference type="Proteomes" id="UP000629468"/>
    </source>
</evidence>
<feature type="region of interest" description="Disordered" evidence="1">
    <location>
        <begin position="1"/>
        <end position="89"/>
    </location>
</feature>
<evidence type="ECO:0000259" key="2">
    <source>
        <dbReference type="PROSITE" id="PS50888"/>
    </source>
</evidence>
<sequence>MSHATNSVYAASCNLPRRAKRPRNDISPAAAVSPTQPRPLLPALSSRPSSSNTSSASPTLPSTSESTVSNPPGKRGRKPGPLSRSAREAQRRLNHSIIEKARRTKINNALATLKELVPPDYGRKAKQQDLTSDEEDDSDNDDPDGDYGDGKRKSKAKPTRRKEEREREYKLEVLVRTVAYMQDLLQRVAKLEQDSAVCHRCSSLTTEENPTQLEPSTEALATLCTTSPSTDPSDAEDRGRTKRARLVPSRRPEPAECTAASPLGAAFGDSTTTHRLPSISSWLPETLLDPSGLTCSPSCINHQRNKEFIPPLQLLTPPSFPHFDPVIPTSGLAATLTPSVSQPSRNMQQQKPISPMLIRTAEDEHAATMLLQISSRGSSSNSSPIFRPLPPSVIPTTECLSSMSSKLPSAFTSKGDLNLALNPRDLSIQTPASFLGLMTPIL</sequence>
<feature type="compositionally biased region" description="Acidic residues" evidence="1">
    <location>
        <begin position="131"/>
        <end position="147"/>
    </location>
</feature>
<feature type="region of interest" description="Disordered" evidence="1">
    <location>
        <begin position="223"/>
        <end position="268"/>
    </location>
</feature>
<dbReference type="SMART" id="SM00353">
    <property type="entry name" value="HLH"/>
    <property type="match status" value="1"/>
</dbReference>
<dbReference type="PROSITE" id="PS50888">
    <property type="entry name" value="BHLH"/>
    <property type="match status" value="1"/>
</dbReference>
<dbReference type="Pfam" id="PF00010">
    <property type="entry name" value="HLH"/>
    <property type="match status" value="1"/>
</dbReference>
<feature type="domain" description="BHLH" evidence="2">
    <location>
        <begin position="90"/>
        <end position="184"/>
    </location>
</feature>
<feature type="compositionally biased region" description="Low complexity" evidence="1">
    <location>
        <begin position="41"/>
        <end position="73"/>
    </location>
</feature>
<evidence type="ECO:0000256" key="1">
    <source>
        <dbReference type="SAM" id="MobiDB-lite"/>
    </source>
</evidence>
<feature type="region of interest" description="Disordered" evidence="1">
    <location>
        <begin position="118"/>
        <end position="167"/>
    </location>
</feature>
<dbReference type="EMBL" id="JABXXO010000012">
    <property type="protein sequence ID" value="KAF7762235.1"/>
    <property type="molecule type" value="Genomic_DNA"/>
</dbReference>
<dbReference type="Proteomes" id="UP000629468">
    <property type="component" value="Unassembled WGS sequence"/>
</dbReference>
<reference evidence="3 4" key="1">
    <citation type="journal article" name="Sci. Rep.">
        <title>Telomere-to-telomere assembled and centromere annotated genomes of the two main subspecies of the button mushroom Agaricus bisporus reveal especially polymorphic chromosome ends.</title>
        <authorList>
            <person name="Sonnenberg A.S.M."/>
            <person name="Sedaghat-Telgerd N."/>
            <person name="Lavrijssen B."/>
            <person name="Ohm R.A."/>
            <person name="Hendrickx P.M."/>
            <person name="Scholtmeijer K."/>
            <person name="Baars J.J.P."/>
            <person name="van Peer A."/>
        </authorList>
    </citation>
    <scope>NUCLEOTIDE SEQUENCE [LARGE SCALE GENOMIC DNA]</scope>
    <source>
        <strain evidence="3 4">H119_p4</strain>
    </source>
</reference>
<dbReference type="AlphaFoldDB" id="A0A8H7EY25"/>
<name>A0A8H7EY25_AGABI</name>
<feature type="compositionally biased region" description="Polar residues" evidence="1">
    <location>
        <begin position="223"/>
        <end position="232"/>
    </location>
</feature>
<comment type="caution">
    <text evidence="3">The sequence shown here is derived from an EMBL/GenBank/DDBJ whole genome shotgun (WGS) entry which is preliminary data.</text>
</comment>
<organism evidence="3 4">
    <name type="scientific">Agaricus bisporus var. burnettii</name>
    <dbReference type="NCBI Taxonomy" id="192524"/>
    <lineage>
        <taxon>Eukaryota</taxon>
        <taxon>Fungi</taxon>
        <taxon>Dikarya</taxon>
        <taxon>Basidiomycota</taxon>
        <taxon>Agaricomycotina</taxon>
        <taxon>Agaricomycetes</taxon>
        <taxon>Agaricomycetidae</taxon>
        <taxon>Agaricales</taxon>
        <taxon>Agaricineae</taxon>
        <taxon>Agaricaceae</taxon>
        <taxon>Agaricus</taxon>
    </lineage>
</organism>
<accession>A0A8H7EY25</accession>
<dbReference type="InterPro" id="IPR036638">
    <property type="entry name" value="HLH_DNA-bd_sf"/>
</dbReference>
<dbReference type="InterPro" id="IPR011598">
    <property type="entry name" value="bHLH_dom"/>
</dbReference>
<dbReference type="GO" id="GO:0046983">
    <property type="term" value="F:protein dimerization activity"/>
    <property type="evidence" value="ECO:0007669"/>
    <property type="project" value="InterPro"/>
</dbReference>
<proteinExistence type="predicted"/>